<evidence type="ECO:0000256" key="1">
    <source>
        <dbReference type="ARBA" id="ARBA00009995"/>
    </source>
</evidence>
<dbReference type="PANTHER" id="PTHR48047:SF218">
    <property type="entry name" value="GLYCOSYLTRANSFERASE"/>
    <property type="match status" value="1"/>
</dbReference>
<dbReference type="EMBL" id="PKMF04000032">
    <property type="protein sequence ID" value="KAK7856872.1"/>
    <property type="molecule type" value="Genomic_DNA"/>
</dbReference>
<dbReference type="SUPFAM" id="SSF53756">
    <property type="entry name" value="UDP-Glycosyltransferase/glycogen phosphorylase"/>
    <property type="match status" value="1"/>
</dbReference>
<keyword evidence="2" id="KW-0328">Glycosyltransferase</keyword>
<dbReference type="PANTHER" id="PTHR48047">
    <property type="entry name" value="GLYCOSYLTRANSFERASE"/>
    <property type="match status" value="1"/>
</dbReference>
<name>A0AAW0M227_QUESU</name>
<evidence type="ECO:0000313" key="4">
    <source>
        <dbReference type="EMBL" id="KAK7856872.1"/>
    </source>
</evidence>
<comment type="similarity">
    <text evidence="1">Belongs to the UDP-glycosyltransferase family.</text>
</comment>
<reference evidence="4" key="1">
    <citation type="submission" date="2017-12" db="EMBL/GenBank/DDBJ databases">
        <authorList>
            <person name="Barbosa P."/>
            <person name="Usie A."/>
            <person name="Ramos A.M."/>
        </authorList>
    </citation>
    <scope>NUCLEOTIDE SEQUENCE</scope>
    <source>
        <strain evidence="4">HL8</strain>
        <tissue evidence="4">Leaves</tissue>
    </source>
</reference>
<keyword evidence="3" id="KW-0808">Transferase</keyword>
<protein>
    <submittedName>
        <fullName evidence="4">Udp-glycosyltransferase 72c1</fullName>
    </submittedName>
</protein>
<comment type="caution">
    <text evidence="4">The sequence shown here is derived from an EMBL/GenBank/DDBJ whole genome shotgun (WGS) entry which is preliminary data.</text>
</comment>
<reference evidence="4" key="2">
    <citation type="journal article" date="2018" name="Sci. Data">
        <title>The draft genome sequence of cork oak.</title>
        <authorList>
            <person name="Ramos A.M."/>
            <person name="Usie A."/>
            <person name="Barbosa P."/>
            <person name="Barros P.M."/>
            <person name="Capote T."/>
            <person name="Chaves I."/>
            <person name="Simoes F."/>
            <person name="Abreu I."/>
            <person name="Carrasquinho I."/>
            <person name="Faro C."/>
            <person name="Guimaraes J.B."/>
            <person name="Mendonca D."/>
            <person name="Nobrega F."/>
            <person name="Rodrigues L."/>
            <person name="Saibo N.J.M."/>
            <person name="Varela M.C."/>
            <person name="Egas C."/>
            <person name="Matos J."/>
            <person name="Miguel C.M."/>
            <person name="Oliveira M.M."/>
            <person name="Ricardo C.P."/>
            <person name="Goncalves S."/>
        </authorList>
    </citation>
    <scope>NUCLEOTIDE SEQUENCE [LARGE SCALE GENOMIC DNA]</scope>
    <source>
        <strain evidence="4">HL8</strain>
    </source>
</reference>
<dbReference type="Gene3D" id="3.40.50.2000">
    <property type="entry name" value="Glycogen Phosphorylase B"/>
    <property type="match status" value="1"/>
</dbReference>
<reference evidence="4" key="3">
    <citation type="submission" date="2023-07" db="EMBL/GenBank/DDBJ databases">
        <title>An improved reference 1 genome and first organelle genomes of Quercus suber.</title>
        <authorList>
            <consortium name="Genosuber Consortium"/>
            <person name="Usie A."/>
            <person name="Serra O."/>
            <person name="Barros P."/>
        </authorList>
    </citation>
    <scope>NUCLEOTIDE SEQUENCE</scope>
    <source>
        <strain evidence="4">HL8</strain>
        <tissue evidence="4">Leaves</tissue>
    </source>
</reference>
<organism evidence="4">
    <name type="scientific">Quercus suber</name>
    <name type="common">Cork oak</name>
    <dbReference type="NCBI Taxonomy" id="58331"/>
    <lineage>
        <taxon>Eukaryota</taxon>
        <taxon>Viridiplantae</taxon>
        <taxon>Streptophyta</taxon>
        <taxon>Embryophyta</taxon>
        <taxon>Tracheophyta</taxon>
        <taxon>Spermatophyta</taxon>
        <taxon>Magnoliopsida</taxon>
        <taxon>eudicotyledons</taxon>
        <taxon>Gunneridae</taxon>
        <taxon>Pentapetalae</taxon>
        <taxon>rosids</taxon>
        <taxon>fabids</taxon>
        <taxon>Fagales</taxon>
        <taxon>Fagaceae</taxon>
        <taxon>Quercus</taxon>
    </lineage>
</organism>
<evidence type="ECO:0000256" key="3">
    <source>
        <dbReference type="ARBA" id="ARBA00022679"/>
    </source>
</evidence>
<dbReference type="InterPro" id="IPR002213">
    <property type="entry name" value="UDP_glucos_trans"/>
</dbReference>
<sequence>MYFLFLFRKCFCVYFLLRSFLGWTLESCHLFAIPRIDSHGMGMVAMVICKSPSLHVPSVKDLSLLDPIGYSKLKIPFALDKGDIPDVLLNADPNDPFVWLIMELAEADIAFGLDMAGHPFIWVVRSKAWDPPNGWNERVKEEGLVVYDWVEQRSILAHPSIGGFLSHCGWNSVLESLANGVPLLT</sequence>
<dbReference type="GO" id="GO:0035251">
    <property type="term" value="F:UDP-glucosyltransferase activity"/>
    <property type="evidence" value="ECO:0007669"/>
    <property type="project" value="TreeGrafter"/>
</dbReference>
<accession>A0AAW0M227</accession>
<gene>
    <name evidence="4" type="primary">UGT72C1_2</name>
    <name evidence="4" type="ORF">CFP56_020929</name>
</gene>
<dbReference type="Pfam" id="PF00201">
    <property type="entry name" value="UDPGT"/>
    <property type="match status" value="1"/>
</dbReference>
<proteinExistence type="inferred from homology"/>
<evidence type="ECO:0000256" key="2">
    <source>
        <dbReference type="ARBA" id="ARBA00022676"/>
    </source>
</evidence>
<dbReference type="AlphaFoldDB" id="A0AAW0M227"/>